<dbReference type="PANTHER" id="PTHR30287:SF1">
    <property type="entry name" value="INNER MEMBRANE PROTEIN"/>
    <property type="match status" value="1"/>
</dbReference>
<feature type="transmembrane region" description="Helical" evidence="7">
    <location>
        <begin position="21"/>
        <end position="40"/>
    </location>
</feature>
<feature type="transmembrane region" description="Helical" evidence="7">
    <location>
        <begin position="698"/>
        <end position="721"/>
    </location>
</feature>
<feature type="transmembrane region" description="Helical" evidence="7">
    <location>
        <begin position="653"/>
        <end position="670"/>
    </location>
</feature>
<accession>A0A2N6ULA2</accession>
<evidence type="ECO:0000256" key="7">
    <source>
        <dbReference type="SAM" id="Phobius"/>
    </source>
</evidence>
<dbReference type="GO" id="GO:0005886">
    <property type="term" value="C:plasma membrane"/>
    <property type="evidence" value="ECO:0007669"/>
    <property type="project" value="UniProtKB-SubCell"/>
</dbReference>
<keyword evidence="2" id="KW-1003">Cell membrane</keyword>
<dbReference type="AlphaFoldDB" id="A0A2N6ULA2"/>
<evidence type="ECO:0000259" key="8">
    <source>
        <dbReference type="Pfam" id="PF02687"/>
    </source>
</evidence>
<evidence type="ECO:0000256" key="6">
    <source>
        <dbReference type="SAM" id="MobiDB-lite"/>
    </source>
</evidence>
<proteinExistence type="predicted"/>
<name>A0A2N6ULA2_9FIRM</name>
<feature type="transmembrane region" description="Helical" evidence="7">
    <location>
        <begin position="1036"/>
        <end position="1056"/>
    </location>
</feature>
<dbReference type="Proteomes" id="UP000235658">
    <property type="component" value="Unassembled WGS sequence"/>
</dbReference>
<keyword evidence="4 7" id="KW-1133">Transmembrane helix</keyword>
<feature type="transmembrane region" description="Helical" evidence="7">
    <location>
        <begin position="1089"/>
        <end position="1108"/>
    </location>
</feature>
<evidence type="ECO:0000256" key="5">
    <source>
        <dbReference type="ARBA" id="ARBA00023136"/>
    </source>
</evidence>
<keyword evidence="3 7" id="KW-0812">Transmembrane</keyword>
<evidence type="ECO:0000313" key="10">
    <source>
        <dbReference type="Proteomes" id="UP000235658"/>
    </source>
</evidence>
<keyword evidence="5 7" id="KW-0472">Membrane</keyword>
<feature type="domain" description="ABC3 transporter permease C-terminal" evidence="8">
    <location>
        <begin position="1040"/>
        <end position="1157"/>
    </location>
</feature>
<feature type="transmembrane region" description="Helical" evidence="7">
    <location>
        <begin position="1128"/>
        <end position="1153"/>
    </location>
</feature>
<dbReference type="GeneID" id="84578069"/>
<dbReference type="EMBL" id="PNHP01000001">
    <property type="protein sequence ID" value="PMC82642.1"/>
    <property type="molecule type" value="Genomic_DNA"/>
</dbReference>
<dbReference type="RefSeq" id="WP_102197660.1">
    <property type="nucleotide sequence ID" value="NZ_PNHP01000001.1"/>
</dbReference>
<feature type="domain" description="ABC3 transporter permease C-terminal" evidence="8">
    <location>
        <begin position="653"/>
        <end position="763"/>
    </location>
</feature>
<dbReference type="InterPro" id="IPR003838">
    <property type="entry name" value="ABC3_permease_C"/>
</dbReference>
<organism evidence="9 10">
    <name type="scientific">Anaerococcus hydrogenalis</name>
    <dbReference type="NCBI Taxonomy" id="33029"/>
    <lineage>
        <taxon>Bacteria</taxon>
        <taxon>Bacillati</taxon>
        <taxon>Bacillota</taxon>
        <taxon>Tissierellia</taxon>
        <taxon>Tissierellales</taxon>
        <taxon>Peptoniphilaceae</taxon>
        <taxon>Anaerococcus</taxon>
    </lineage>
</organism>
<feature type="region of interest" description="Disordered" evidence="6">
    <location>
        <begin position="519"/>
        <end position="549"/>
    </location>
</feature>
<feature type="transmembrane region" description="Helical" evidence="7">
    <location>
        <begin position="819"/>
        <end position="839"/>
    </location>
</feature>
<comment type="subcellular location">
    <subcellularLocation>
        <location evidence="1">Cell membrane</location>
        <topology evidence="1">Multi-pass membrane protein</topology>
    </subcellularLocation>
</comment>
<evidence type="ECO:0000256" key="2">
    <source>
        <dbReference type="ARBA" id="ARBA00022475"/>
    </source>
</evidence>
<reference evidence="9 10" key="1">
    <citation type="submission" date="2017-09" db="EMBL/GenBank/DDBJ databases">
        <title>Bacterial strain isolated from the female urinary microbiota.</title>
        <authorList>
            <person name="Thomas-White K."/>
            <person name="Kumar N."/>
            <person name="Forster S."/>
            <person name="Putonti C."/>
            <person name="Lawley T."/>
            <person name="Wolfe A.J."/>
        </authorList>
    </citation>
    <scope>NUCLEOTIDE SEQUENCE [LARGE SCALE GENOMIC DNA]</scope>
    <source>
        <strain evidence="9 10">UMB0204</strain>
    </source>
</reference>
<dbReference type="PANTHER" id="PTHR30287">
    <property type="entry name" value="MEMBRANE COMPONENT OF PREDICTED ABC SUPERFAMILY METABOLITE UPTAKE TRANSPORTER"/>
    <property type="match status" value="1"/>
</dbReference>
<dbReference type="InterPro" id="IPR038766">
    <property type="entry name" value="Membrane_comp_ABC_pdt"/>
</dbReference>
<evidence type="ECO:0000256" key="3">
    <source>
        <dbReference type="ARBA" id="ARBA00022692"/>
    </source>
</evidence>
<evidence type="ECO:0000313" key="9">
    <source>
        <dbReference type="EMBL" id="PMC82642.1"/>
    </source>
</evidence>
<feature type="transmembrane region" description="Helical" evidence="7">
    <location>
        <begin position="741"/>
        <end position="764"/>
    </location>
</feature>
<protein>
    <submittedName>
        <fullName evidence="9">ABC transporter permease</fullName>
    </submittedName>
</protein>
<feature type="compositionally biased region" description="Basic and acidic residues" evidence="6">
    <location>
        <begin position="519"/>
        <end position="547"/>
    </location>
</feature>
<sequence length="1166" mass="134868">MKKNNYYKSIFRDIKKTKGKIFSIFIMIMLASMVVVALFMTGPSMRKTLGKTLNNNKHPDISIRASYGIKNEDRLIIEKDKDIDKISYRNNLDLYAKDKLVSVKSFDKDIEKLNIIEGKNISKDSEIILDKLFKSDYKLGDYISFKALEDDKINDLIKNKTYKIVGFANSSEYLMEDLRDMSIKGKEMVYGFAYINKNNFKKDLISQVDITYKKTRNMDRFSSDYKTFVKNKRKNLKEDFKNRPSQVLKNLKDDTNKKLDKKEDELNDNEKKLKDEKNKLINANQKLLDGLSAYNKAENEYKTKIRGGERTLASSKNQIDQGFKKLNEGKIAYKRNLDSFNKNIGENEKKLEDSKIKLDEGYKELNKKYDEIITNKSLIENSFSDKKTSLDNLAKKIDDENLSLSNDEKSLEDINLKIQNVSIKLETLSNASNNNLNKDQILKLKNELESLNEKKSNLYFKIEKSKRMISALNSEYNKGKEEFDLSYNKAMDPINENLGKLDKVKSDLDNKKSLYETSVKKLNDEKDQSSKKLSQAKKELDKNEEKLNSSLNSYQKGLREFNYQKENGKNQLAKNFNDLLENQRKLDQANKKFDEESKKAQKEIDGGYKKIKDARENLVNLVDPTYEIDDIFSNKSIDTYYKNSLNMDELSKVFPTFFYFIALLVSLTTIKRYIEEQRVQNGTLKALGYSNFDIGRKFFIYALIPTILGSILGCFIGKYLICKIIFNAYSSGFDILSLGFINSFWIALLTIFLSTLLISLTVYFTSISEVKEQTADLLRPKAPKKGSRIFLEKIKFIWTRLSFMTKITLRNLFRYKARMFMTIFGIGGCTALLFFGFAMTDSVKDTSKIQRGQITKYDYISLFDENAKESDKKAYQKILNDAKSLKILYKKVDVSTKKGNMKVNLIVFDDVSKVDKFINIRDEKKNKINFNDKSVIISKNLSKNINLDKDLEFDLDNKTKKVKVKDISENYIDDYIYMSKDAYKNTFNKNVSFNGDIVKSDKKTKDIILSNKISQALIEPNKFYESMDSLMANLNLVIAIITLVSMILAVVVLYNLTNINVSERKKELATTKVLGFYPRETTAYIYRETYILTFLGIILGYILGYIMLRYVLNIVAPDGIFISNKTHLSSYVISAFITLFTSFLIMIIVHFKLKKINMAEAMKAGE</sequence>
<evidence type="ECO:0000256" key="4">
    <source>
        <dbReference type="ARBA" id="ARBA00022989"/>
    </source>
</evidence>
<feature type="region of interest" description="Disordered" evidence="6">
    <location>
        <begin position="251"/>
        <end position="271"/>
    </location>
</feature>
<gene>
    <name evidence="9" type="ORF">CJ192_02595</name>
</gene>
<evidence type="ECO:0000256" key="1">
    <source>
        <dbReference type="ARBA" id="ARBA00004651"/>
    </source>
</evidence>
<comment type="caution">
    <text evidence="9">The sequence shown here is derived from an EMBL/GenBank/DDBJ whole genome shotgun (WGS) entry which is preliminary data.</text>
</comment>
<dbReference type="Pfam" id="PF02687">
    <property type="entry name" value="FtsX"/>
    <property type="match status" value="2"/>
</dbReference>